<dbReference type="PANTHER" id="PTHR34599:SF1">
    <property type="entry name" value="PHOSPHATIDIC ACID PHOSPHATASE TYPE 2_HALOPEROXIDASE DOMAIN-CONTAINING PROTEIN"/>
    <property type="match status" value="1"/>
</dbReference>
<comment type="caution">
    <text evidence="3">The sequence shown here is derived from an EMBL/GenBank/DDBJ whole genome shotgun (WGS) entry which is preliminary data.</text>
</comment>
<keyword evidence="1" id="KW-0732">Signal</keyword>
<feature type="signal peptide" evidence="1">
    <location>
        <begin position="1"/>
        <end position="23"/>
    </location>
</feature>
<evidence type="ECO:0000259" key="2">
    <source>
        <dbReference type="Pfam" id="PF01569"/>
    </source>
</evidence>
<feature type="domain" description="Phosphatidic acid phosphatase type 2/haloperoxidase" evidence="2">
    <location>
        <begin position="340"/>
        <end position="459"/>
    </location>
</feature>
<dbReference type="InterPro" id="IPR036938">
    <property type="entry name" value="PAP2/HPO_sf"/>
</dbReference>
<dbReference type="RefSeq" id="WP_344923750.1">
    <property type="nucleotide sequence ID" value="NZ_BAABCW010000001.1"/>
</dbReference>
<gene>
    <name evidence="3" type="ORF">GCM10022393_00840</name>
</gene>
<dbReference type="PROSITE" id="PS51257">
    <property type="entry name" value="PROKAR_LIPOPROTEIN"/>
    <property type="match status" value="1"/>
</dbReference>
<dbReference type="InterPro" id="IPR052559">
    <property type="entry name" value="V-haloperoxidase"/>
</dbReference>
<evidence type="ECO:0000313" key="3">
    <source>
        <dbReference type="EMBL" id="GAA4106439.1"/>
    </source>
</evidence>
<sequence length="471" mass="53223">MKKMKFTWILFVSATFLILQSCATEEFESEVLEKDLEIEDTDDKRPEVSRSNSNLIIEWSDMLLELDRQATGMRPNATARALAYIHLATYETVVVNMNGYTSNSARLDGLTINRAPRNIDPLIALNACYARVLDHFIYNVPENSSRAIRGLEVRKERELSSRLSRRLVQDSKRWGQYIASTIIDYSKTDIAAEEQILAPQPTSYEPPVGAGFWTYSAAQERALFPYWSEVRTFVISPEETTSVPPVDQYSAAPESGYYQQMLEVYDVSTKAAAENNDDLWIAEFWSDDVEGLMMSPPGRQISIASQIIDEYNLDLQESLVLLLKLGFSLNDAAVSTWDDKYKYMVMRPNVYIQEYINADYQTNLFKFIYWPNPSFPGYPSGHSSFASAAAGLFIDLVGDATDFTDNSHKGTTEFLGTPRQFASFSEMAEENAFSRIPLGVHIRMDCTEGLRLGYEISNAVNALNLSDNNSL</sequence>
<dbReference type="SUPFAM" id="SSF48317">
    <property type="entry name" value="Acid phosphatase/Vanadium-dependent haloperoxidase"/>
    <property type="match status" value="1"/>
</dbReference>
<dbReference type="EMBL" id="BAABCW010000001">
    <property type="protein sequence ID" value="GAA4106439.1"/>
    <property type="molecule type" value="Genomic_DNA"/>
</dbReference>
<feature type="chain" id="PRO_5046103656" description="Phosphatidic acid phosphatase type 2/haloperoxidase domain-containing protein" evidence="1">
    <location>
        <begin position="24"/>
        <end position="471"/>
    </location>
</feature>
<reference evidence="4" key="1">
    <citation type="journal article" date="2019" name="Int. J. Syst. Evol. Microbiol.">
        <title>The Global Catalogue of Microorganisms (GCM) 10K type strain sequencing project: providing services to taxonomists for standard genome sequencing and annotation.</title>
        <authorList>
            <consortium name="The Broad Institute Genomics Platform"/>
            <consortium name="The Broad Institute Genome Sequencing Center for Infectious Disease"/>
            <person name="Wu L."/>
            <person name="Ma J."/>
        </authorList>
    </citation>
    <scope>NUCLEOTIDE SEQUENCE [LARGE SCALE GENOMIC DNA]</scope>
    <source>
        <strain evidence="4">JCM 17106</strain>
    </source>
</reference>
<dbReference type="Proteomes" id="UP001500459">
    <property type="component" value="Unassembled WGS sequence"/>
</dbReference>
<name>A0ABP7X7B2_9FLAO</name>
<evidence type="ECO:0000256" key="1">
    <source>
        <dbReference type="SAM" id="SignalP"/>
    </source>
</evidence>
<accession>A0ABP7X7B2</accession>
<protein>
    <recommendedName>
        <fullName evidence="2">Phosphatidic acid phosphatase type 2/haloperoxidase domain-containing protein</fullName>
    </recommendedName>
</protein>
<dbReference type="Pfam" id="PF01569">
    <property type="entry name" value="PAP2"/>
    <property type="match status" value="1"/>
</dbReference>
<keyword evidence="4" id="KW-1185">Reference proteome</keyword>
<dbReference type="CDD" id="cd03398">
    <property type="entry name" value="PAP2_haloperoxidase"/>
    <property type="match status" value="1"/>
</dbReference>
<dbReference type="Gene3D" id="1.10.606.20">
    <property type="match status" value="1"/>
</dbReference>
<dbReference type="InterPro" id="IPR000326">
    <property type="entry name" value="PAP2/HPO"/>
</dbReference>
<evidence type="ECO:0000313" key="4">
    <source>
        <dbReference type="Proteomes" id="UP001500459"/>
    </source>
</evidence>
<organism evidence="3 4">
    <name type="scientific">Aquimarina addita</name>
    <dbReference type="NCBI Taxonomy" id="870485"/>
    <lineage>
        <taxon>Bacteria</taxon>
        <taxon>Pseudomonadati</taxon>
        <taxon>Bacteroidota</taxon>
        <taxon>Flavobacteriia</taxon>
        <taxon>Flavobacteriales</taxon>
        <taxon>Flavobacteriaceae</taxon>
        <taxon>Aquimarina</taxon>
    </lineage>
</organism>
<proteinExistence type="predicted"/>
<dbReference type="PANTHER" id="PTHR34599">
    <property type="entry name" value="PEROXIDASE-RELATED"/>
    <property type="match status" value="1"/>
</dbReference>